<evidence type="ECO:0000313" key="2">
    <source>
        <dbReference type="EMBL" id="EMS51287.1"/>
    </source>
</evidence>
<proteinExistence type="predicted"/>
<dbReference type="EMBL" id="KD221554">
    <property type="protein sequence ID" value="EMS51287.1"/>
    <property type="molecule type" value="Genomic_DNA"/>
</dbReference>
<feature type="compositionally biased region" description="Low complexity" evidence="1">
    <location>
        <begin position="86"/>
        <end position="96"/>
    </location>
</feature>
<evidence type="ECO:0000256" key="1">
    <source>
        <dbReference type="SAM" id="MobiDB-lite"/>
    </source>
</evidence>
<feature type="compositionally biased region" description="Polar residues" evidence="1">
    <location>
        <begin position="1"/>
        <end position="16"/>
    </location>
</feature>
<feature type="region of interest" description="Disordered" evidence="1">
    <location>
        <begin position="1"/>
        <end position="41"/>
    </location>
</feature>
<gene>
    <name evidence="2" type="ORF">TRIUR3_34459</name>
</gene>
<name>M7YUQ3_TRIUA</name>
<dbReference type="AlphaFoldDB" id="M7YUQ3"/>
<feature type="region of interest" description="Disordered" evidence="1">
    <location>
        <begin position="77"/>
        <end position="96"/>
    </location>
</feature>
<organism evidence="2">
    <name type="scientific">Triticum urartu</name>
    <name type="common">Red wild einkorn</name>
    <name type="synonym">Crithodium urartu</name>
    <dbReference type="NCBI Taxonomy" id="4572"/>
    <lineage>
        <taxon>Eukaryota</taxon>
        <taxon>Viridiplantae</taxon>
        <taxon>Streptophyta</taxon>
        <taxon>Embryophyta</taxon>
        <taxon>Tracheophyta</taxon>
        <taxon>Spermatophyta</taxon>
        <taxon>Magnoliopsida</taxon>
        <taxon>Liliopsida</taxon>
        <taxon>Poales</taxon>
        <taxon>Poaceae</taxon>
        <taxon>BOP clade</taxon>
        <taxon>Pooideae</taxon>
        <taxon>Triticodae</taxon>
        <taxon>Triticeae</taxon>
        <taxon>Triticinae</taxon>
        <taxon>Triticum</taxon>
    </lineage>
</organism>
<protein>
    <submittedName>
        <fullName evidence="2">Uncharacterized protein</fullName>
    </submittedName>
</protein>
<sequence>MSMKAKQTNSNRRQQGAGQGFSDEDAMGVQRSKGGVGAQGRHGRAEALGIEFLLIQSMAAGARRRWRPDEVGGLGLHAGSEGPLMDLGDGAAGSSRGRGAALAMRCSGGSFEPGWLRPWRTAALRQGRIRGR</sequence>
<reference evidence="2" key="1">
    <citation type="journal article" date="2013" name="Nature">
        <title>Draft genome of the wheat A-genome progenitor Triticum urartu.</title>
        <authorList>
            <person name="Ling H.Q."/>
            <person name="Zhao S."/>
            <person name="Liu D."/>
            <person name="Wang J."/>
            <person name="Sun H."/>
            <person name="Zhang C."/>
            <person name="Fan H."/>
            <person name="Li D."/>
            <person name="Dong L."/>
            <person name="Tao Y."/>
            <person name="Gao C."/>
            <person name="Wu H."/>
            <person name="Li Y."/>
            <person name="Cui Y."/>
            <person name="Guo X."/>
            <person name="Zheng S."/>
            <person name="Wang B."/>
            <person name="Yu K."/>
            <person name="Liang Q."/>
            <person name="Yang W."/>
            <person name="Lou X."/>
            <person name="Chen J."/>
            <person name="Feng M."/>
            <person name="Jian J."/>
            <person name="Zhang X."/>
            <person name="Luo G."/>
            <person name="Jiang Y."/>
            <person name="Liu J."/>
            <person name="Wang Z."/>
            <person name="Sha Y."/>
            <person name="Zhang B."/>
            <person name="Wu H."/>
            <person name="Tang D."/>
            <person name="Shen Q."/>
            <person name="Xue P."/>
            <person name="Zou S."/>
            <person name="Wang X."/>
            <person name="Liu X."/>
            <person name="Wang F."/>
            <person name="Yang Y."/>
            <person name="An X."/>
            <person name="Dong Z."/>
            <person name="Zhang K."/>
            <person name="Zhang X."/>
            <person name="Luo M.C."/>
            <person name="Dvorak J."/>
            <person name="Tong Y."/>
            <person name="Wang J."/>
            <person name="Yang H."/>
            <person name="Li Z."/>
            <person name="Wang D."/>
            <person name="Zhang A."/>
            <person name="Wang J."/>
        </authorList>
    </citation>
    <scope>NUCLEOTIDE SEQUENCE</scope>
</reference>
<accession>M7YUQ3</accession>